<dbReference type="InterPro" id="IPR004096">
    <property type="entry name" value="V4R"/>
</dbReference>
<feature type="domain" description="4-vinyl reductase 4VR" evidence="1">
    <location>
        <begin position="110"/>
        <end position="172"/>
    </location>
</feature>
<dbReference type="SMART" id="SM00989">
    <property type="entry name" value="V4R"/>
    <property type="match status" value="1"/>
</dbReference>
<proteinExistence type="predicted"/>
<dbReference type="EMBL" id="FLUP01000001">
    <property type="protein sequence ID" value="SBV95390.1"/>
    <property type="molecule type" value="Genomic_DNA"/>
</dbReference>
<sequence length="179" mass="20317">MSTERKYIFSWSTIGDNMAVARPSLGAYTRIEVYRLLQYTLRDILEDDFGHAKTDEIFRRAGALAGKEFYKKYITEVSDISGLVKIIEDKFMELGIGIFRVESIDLDTLSFTLNVEEDLDCSGLPDSNDQICVYDEGFIQGILESYTGTKFKVREIDCWCTGARTCRFNANAIDQAHGD</sequence>
<dbReference type="RefSeq" id="WP_192113600.1">
    <property type="nucleotide sequence ID" value="NZ_CABUEN010000005.1"/>
</dbReference>
<protein>
    <submittedName>
        <fullName evidence="2">4-vinyl reductase, 4VR</fullName>
    </submittedName>
</protein>
<dbReference type="PANTHER" id="PTHR35090">
    <property type="entry name" value="DNA-DIRECTED RNA POLYMERASE SUBUNIT I"/>
    <property type="match status" value="1"/>
</dbReference>
<dbReference type="PANTHER" id="PTHR35090:SF1">
    <property type="entry name" value="SLR0144 PROTEIN"/>
    <property type="match status" value="1"/>
</dbReference>
<dbReference type="SUPFAM" id="SSF111126">
    <property type="entry name" value="Ligand-binding domain in the NO signalling and Golgi transport"/>
    <property type="match status" value="1"/>
</dbReference>
<name>A0A212J7H0_9BACT</name>
<dbReference type="Gene3D" id="3.30.1380.20">
    <property type="entry name" value="Trafficking protein particle complex subunit 3"/>
    <property type="match status" value="1"/>
</dbReference>
<reference evidence="2" key="1">
    <citation type="submission" date="2016-04" db="EMBL/GenBank/DDBJ databases">
        <authorList>
            <person name="Evans L.H."/>
            <person name="Alamgir A."/>
            <person name="Owens N."/>
            <person name="Weber N.D."/>
            <person name="Virtaneva K."/>
            <person name="Barbian K."/>
            <person name="Babar A."/>
            <person name="Rosenke K."/>
        </authorList>
    </citation>
    <scope>NUCLEOTIDE SEQUENCE</scope>
    <source>
        <strain evidence="2">92-2</strain>
    </source>
</reference>
<gene>
    <name evidence="2" type="ORF">KM92DES2_10657</name>
</gene>
<accession>A0A212J7H0</accession>
<evidence type="ECO:0000313" key="2">
    <source>
        <dbReference type="EMBL" id="SBV95390.1"/>
    </source>
</evidence>
<evidence type="ECO:0000259" key="1">
    <source>
        <dbReference type="SMART" id="SM00989"/>
    </source>
</evidence>
<dbReference type="AlphaFoldDB" id="A0A212J7H0"/>
<dbReference type="InterPro" id="IPR024096">
    <property type="entry name" value="NO_sig/Golgi_transp_ligand-bd"/>
</dbReference>
<dbReference type="Pfam" id="PF02830">
    <property type="entry name" value="V4R"/>
    <property type="match status" value="1"/>
</dbReference>
<organism evidence="2">
    <name type="scientific">uncultured Desulfovibrio sp</name>
    <dbReference type="NCBI Taxonomy" id="167968"/>
    <lineage>
        <taxon>Bacteria</taxon>
        <taxon>Pseudomonadati</taxon>
        <taxon>Thermodesulfobacteriota</taxon>
        <taxon>Desulfovibrionia</taxon>
        <taxon>Desulfovibrionales</taxon>
        <taxon>Desulfovibrionaceae</taxon>
        <taxon>Desulfovibrio</taxon>
        <taxon>environmental samples</taxon>
    </lineage>
</organism>